<dbReference type="InterPro" id="IPR006385">
    <property type="entry name" value="HAD_hydro_SerB1"/>
</dbReference>
<dbReference type="Gene3D" id="1.20.1440.100">
    <property type="entry name" value="SG protein - dephosphorylation function"/>
    <property type="match status" value="1"/>
</dbReference>
<dbReference type="STRING" id="1267021.FPB0191_00345"/>
<dbReference type="GO" id="GO:0046872">
    <property type="term" value="F:metal ion binding"/>
    <property type="evidence" value="ECO:0007669"/>
    <property type="project" value="UniProtKB-KW"/>
</dbReference>
<organism evidence="5 6">
    <name type="scientific">Frischella perrara</name>
    <dbReference type="NCBI Taxonomy" id="1267021"/>
    <lineage>
        <taxon>Bacteria</taxon>
        <taxon>Pseudomonadati</taxon>
        <taxon>Pseudomonadota</taxon>
        <taxon>Gammaproteobacteria</taxon>
        <taxon>Orbales</taxon>
        <taxon>Orbaceae</taxon>
        <taxon>Frischella</taxon>
    </lineage>
</organism>
<dbReference type="RefSeq" id="WP_052236684.1">
    <property type="nucleotide sequence ID" value="NZ_CAMKYH010000002.1"/>
</dbReference>
<keyword evidence="6" id="KW-1185">Reference proteome</keyword>
<evidence type="ECO:0000313" key="6">
    <source>
        <dbReference type="Proteomes" id="UP000030901"/>
    </source>
</evidence>
<dbReference type="InterPro" id="IPR023214">
    <property type="entry name" value="HAD_sf"/>
</dbReference>
<dbReference type="InterPro" id="IPR050582">
    <property type="entry name" value="HAD-like_SerB"/>
</dbReference>
<dbReference type="KEGG" id="fpp:FPB0191_00345"/>
<name>A0A0A7RY47_FRIPE</name>
<evidence type="ECO:0000256" key="4">
    <source>
        <dbReference type="SAM" id="Phobius"/>
    </source>
</evidence>
<dbReference type="SUPFAM" id="SSF56784">
    <property type="entry name" value="HAD-like"/>
    <property type="match status" value="1"/>
</dbReference>
<dbReference type="OrthoDB" id="9784466at2"/>
<dbReference type="NCBIfam" id="TIGR01490">
    <property type="entry name" value="HAD-SF-IB-hyp1"/>
    <property type="match status" value="1"/>
</dbReference>
<dbReference type="Pfam" id="PF12710">
    <property type="entry name" value="HAD"/>
    <property type="match status" value="1"/>
</dbReference>
<keyword evidence="1" id="KW-0479">Metal-binding</keyword>
<dbReference type="InterPro" id="IPR036412">
    <property type="entry name" value="HAD-like_sf"/>
</dbReference>
<dbReference type="Proteomes" id="UP000030901">
    <property type="component" value="Chromosome"/>
</dbReference>
<proteinExistence type="predicted"/>
<evidence type="ECO:0000256" key="3">
    <source>
        <dbReference type="ARBA" id="ARBA00022842"/>
    </source>
</evidence>
<keyword evidence="2 5" id="KW-0378">Hydrolase</keyword>
<evidence type="ECO:0000256" key="1">
    <source>
        <dbReference type="ARBA" id="ARBA00022723"/>
    </source>
</evidence>
<keyword evidence="3" id="KW-0460">Magnesium</keyword>
<dbReference type="HOGENOM" id="CLU_052657_2_1_6"/>
<evidence type="ECO:0000256" key="2">
    <source>
        <dbReference type="ARBA" id="ARBA00022801"/>
    </source>
</evidence>
<dbReference type="PANTHER" id="PTHR43344:SF13">
    <property type="entry name" value="PHOSPHATASE RV3661-RELATED"/>
    <property type="match status" value="1"/>
</dbReference>
<dbReference type="Gene3D" id="3.40.50.1000">
    <property type="entry name" value="HAD superfamily/HAD-like"/>
    <property type="match status" value="1"/>
</dbReference>
<keyword evidence="4" id="KW-0812">Transmembrane</keyword>
<keyword evidence="4" id="KW-0472">Membrane</keyword>
<gene>
    <name evidence="5" type="ORF">FPB0191_00345</name>
</gene>
<dbReference type="AlphaFoldDB" id="A0A0A7RY47"/>
<accession>A0A0A7RY47</accession>
<sequence length="199" mass="22985">MKVFFDFDGTLTTKDSLIPFLIYTVGWPMALLKVILLLPLLCRYLFNRELRDEVKNRALQVYLSKFSKQELDQYASQFVTKILPTMMRPQAIALLEKHMANGDECILVSASIDLYLLPWVKQNGFVKLISTPYIGNYPTMMGKNCYGEEKVHQILKNYPDLSKEDSCAYGDTIGDIPMLKLVKTGFMWSNKEQKYLPFN</sequence>
<keyword evidence="4" id="KW-1133">Transmembrane helix</keyword>
<evidence type="ECO:0000313" key="5">
    <source>
        <dbReference type="EMBL" id="AJA44183.1"/>
    </source>
</evidence>
<dbReference type="EMBL" id="CP009056">
    <property type="protein sequence ID" value="AJA44183.1"/>
    <property type="molecule type" value="Genomic_DNA"/>
</dbReference>
<dbReference type="NCBIfam" id="TIGR01488">
    <property type="entry name" value="HAD-SF-IB"/>
    <property type="match status" value="1"/>
</dbReference>
<reference evidence="5 6" key="1">
    <citation type="journal article" date="2014" name="Appl. Environ. Microbiol.">
        <title>Gut symbionts from distinct hosts exhibit genotoxic activity via divergent colibactin biosynthetic pathways.</title>
        <authorList>
            <person name="Engel P."/>
            <person name="Vizcaino M.I."/>
            <person name="Crawford J.M."/>
        </authorList>
    </citation>
    <scope>NUCLEOTIDE SEQUENCE [LARGE SCALE GENOMIC DNA]</scope>
    <source>
        <strain evidence="5 6">PEB0191</strain>
    </source>
</reference>
<dbReference type="GO" id="GO:0016787">
    <property type="term" value="F:hydrolase activity"/>
    <property type="evidence" value="ECO:0007669"/>
    <property type="project" value="UniProtKB-KW"/>
</dbReference>
<feature type="transmembrane region" description="Helical" evidence="4">
    <location>
        <begin position="20"/>
        <end position="46"/>
    </location>
</feature>
<protein>
    <submittedName>
        <fullName evidence="5">HAD-superfamily subfamily IB hydrolase, TIGR01490</fullName>
    </submittedName>
</protein>
<dbReference type="PANTHER" id="PTHR43344">
    <property type="entry name" value="PHOSPHOSERINE PHOSPHATASE"/>
    <property type="match status" value="1"/>
</dbReference>